<evidence type="ECO:0000256" key="4">
    <source>
        <dbReference type="ARBA" id="ARBA00022475"/>
    </source>
</evidence>
<dbReference type="EMBL" id="JPME01000038">
    <property type="protein sequence ID" value="KEZ86959.1"/>
    <property type="molecule type" value="Genomic_DNA"/>
</dbReference>
<sequence>MGVVMYLINNVFSQAVFIIGIVVIAGMVAQKKTWDQILPSVIKTMIGFTMINVGGQTLGMSLLPLQGMISKIFNMPPVSVDIGAAQAESLTGIGTEMALIFALGFLVNLLLARFTRFKYVHLSAHVSFFYAGLIAALLKFGTNLAFVPLVIIGSILLGLYMTFSCAYVAVFMKEVKGGEGFTLAHSSSIGILISSLLAKAFGNKEHDLENLNVPKKLNFLREMTISLTIVMTVLFLIISLIAGPAWMLENITGGQDIVVFSFLRGLSFGMWITVIITGVRMMLSEIISAFHGFANKIIPNSVPGLDIPLLFPNYPNSVILGFLTSLIAGLIGMMILGFINYPIVVFPALIPTFFTGAVTAIFGNAHGGRRGAIIGSFVNGLILIFGQALLLPMIGTYAPIMRILSETDYSFYGPILGWMLKLFGGI</sequence>
<dbReference type="GO" id="GO:0005886">
    <property type="term" value="C:plasma membrane"/>
    <property type="evidence" value="ECO:0007669"/>
    <property type="project" value="UniProtKB-SubCell"/>
</dbReference>
<keyword evidence="6" id="KW-0598">Phosphotransferase system</keyword>
<evidence type="ECO:0000256" key="6">
    <source>
        <dbReference type="ARBA" id="ARBA00022683"/>
    </source>
</evidence>
<feature type="transmembrane region" description="Helical" evidence="14">
    <location>
        <begin position="345"/>
        <end position="365"/>
    </location>
</feature>
<evidence type="ECO:0000256" key="8">
    <source>
        <dbReference type="ARBA" id="ARBA00022989"/>
    </source>
</evidence>
<feature type="transmembrane region" description="Helical" evidence="14">
    <location>
        <begin position="119"/>
        <end position="138"/>
    </location>
</feature>
<feature type="transmembrane region" description="Helical" evidence="14">
    <location>
        <begin position="377"/>
        <end position="400"/>
    </location>
</feature>
<feature type="transmembrane region" description="Helical" evidence="14">
    <location>
        <begin position="258"/>
        <end position="279"/>
    </location>
</feature>
<keyword evidence="9 14" id="KW-0472">Membrane</keyword>
<proteinExistence type="inferred from homology"/>
<dbReference type="Pfam" id="PF03611">
    <property type="entry name" value="EIIC-GAT"/>
    <property type="match status" value="1"/>
</dbReference>
<dbReference type="PANTHER" id="PTHR33843:SF4">
    <property type="entry name" value="ASCORBATE-SPECIFIC PTS SYSTEM EIIC COMPONENT"/>
    <property type="match status" value="1"/>
</dbReference>
<dbReference type="OrthoDB" id="9796178at2"/>
<dbReference type="STRING" id="29354.IO98_21775"/>
<evidence type="ECO:0000313" key="15">
    <source>
        <dbReference type="EMBL" id="KEZ86959.1"/>
    </source>
</evidence>
<evidence type="ECO:0000256" key="3">
    <source>
        <dbReference type="ARBA" id="ARBA00022448"/>
    </source>
</evidence>
<evidence type="ECO:0000256" key="13">
    <source>
        <dbReference type="ARBA" id="ARBA00042859"/>
    </source>
</evidence>
<reference evidence="15 16" key="1">
    <citation type="submission" date="2014-07" db="EMBL/GenBank/DDBJ databases">
        <title>Draft genome of Clostridium celerecrescens 152B isolated from sediments associated with methane hydrate from Krishna Godavari basin.</title>
        <authorList>
            <person name="Honkalas V.S."/>
            <person name="Dabir A.P."/>
            <person name="Arora P."/>
            <person name="Dhakephalkar P.K."/>
        </authorList>
    </citation>
    <scope>NUCLEOTIDE SEQUENCE [LARGE SCALE GENOMIC DNA]</scope>
    <source>
        <strain evidence="15 16">152B</strain>
    </source>
</reference>
<evidence type="ECO:0000256" key="9">
    <source>
        <dbReference type="ARBA" id="ARBA00023136"/>
    </source>
</evidence>
<feature type="transmembrane region" description="Helical" evidence="14">
    <location>
        <begin position="144"/>
        <end position="170"/>
    </location>
</feature>
<dbReference type="PANTHER" id="PTHR33843">
    <property type="entry name" value="ASCORBATE-SPECIFIC PTS SYSTEM EIIC COMPONENT"/>
    <property type="match status" value="1"/>
</dbReference>
<gene>
    <name evidence="15" type="ORF">IO98_21775</name>
</gene>
<name>A0A084JDC5_9FIRM</name>
<protein>
    <recommendedName>
        <fullName evidence="12">Ascorbate-specific PTS system EIIC component</fullName>
    </recommendedName>
    <alternativeName>
        <fullName evidence="13">Ascorbate-specific permease IIC component UlaA</fullName>
    </alternativeName>
</protein>
<evidence type="ECO:0000256" key="7">
    <source>
        <dbReference type="ARBA" id="ARBA00022692"/>
    </source>
</evidence>
<evidence type="ECO:0000313" key="16">
    <source>
        <dbReference type="Proteomes" id="UP000028525"/>
    </source>
</evidence>
<evidence type="ECO:0000256" key="14">
    <source>
        <dbReference type="SAM" id="Phobius"/>
    </source>
</evidence>
<comment type="subcellular location">
    <subcellularLocation>
        <location evidence="1">Cell membrane</location>
        <topology evidence="1">Multi-pass membrane protein</topology>
    </subcellularLocation>
</comment>
<keyword evidence="5" id="KW-0762">Sugar transport</keyword>
<comment type="subunit">
    <text evidence="2">Homodimer.</text>
</comment>
<comment type="function">
    <text evidence="10">The phosphoenolpyruvate-dependent sugar phosphotransferase system (sugar PTS), a major carbohydrate active transport system, catalyzes the phosphorylation of incoming sugar substrates concomitantly with their translocation across the cell membrane. The enzyme II UlaABC PTS system is involved in ascorbate transport.</text>
</comment>
<evidence type="ECO:0000256" key="2">
    <source>
        <dbReference type="ARBA" id="ARBA00011738"/>
    </source>
</evidence>
<keyword evidence="16" id="KW-1185">Reference proteome</keyword>
<dbReference type="GO" id="GO:0009401">
    <property type="term" value="P:phosphoenolpyruvate-dependent sugar phosphotransferase system"/>
    <property type="evidence" value="ECO:0007669"/>
    <property type="project" value="UniProtKB-KW"/>
</dbReference>
<dbReference type="RefSeq" id="WP_038284416.1">
    <property type="nucleotide sequence ID" value="NZ_JPME01000038.1"/>
</dbReference>
<organism evidence="15 16">
    <name type="scientific">Lacrimispora celerecrescens</name>
    <dbReference type="NCBI Taxonomy" id="29354"/>
    <lineage>
        <taxon>Bacteria</taxon>
        <taxon>Bacillati</taxon>
        <taxon>Bacillota</taxon>
        <taxon>Clostridia</taxon>
        <taxon>Lachnospirales</taxon>
        <taxon>Lachnospiraceae</taxon>
        <taxon>Lacrimispora</taxon>
    </lineage>
</organism>
<dbReference type="AlphaFoldDB" id="A0A084JDC5"/>
<dbReference type="Proteomes" id="UP000028525">
    <property type="component" value="Unassembled WGS sequence"/>
</dbReference>
<feature type="transmembrane region" description="Helical" evidence="14">
    <location>
        <begin position="89"/>
        <end position="112"/>
    </location>
</feature>
<keyword evidence="7 14" id="KW-0812">Transmembrane</keyword>
<keyword evidence="4" id="KW-1003">Cell membrane</keyword>
<feature type="transmembrane region" description="Helical" evidence="14">
    <location>
        <begin position="6"/>
        <end position="29"/>
    </location>
</feature>
<feature type="transmembrane region" description="Helical" evidence="14">
    <location>
        <begin position="225"/>
        <end position="246"/>
    </location>
</feature>
<evidence type="ECO:0000256" key="12">
    <source>
        <dbReference type="ARBA" id="ARBA00039702"/>
    </source>
</evidence>
<evidence type="ECO:0000256" key="5">
    <source>
        <dbReference type="ARBA" id="ARBA00022597"/>
    </source>
</evidence>
<evidence type="ECO:0000256" key="11">
    <source>
        <dbReference type="ARBA" id="ARBA00038218"/>
    </source>
</evidence>
<keyword evidence="8 14" id="KW-1133">Transmembrane helix</keyword>
<comment type="caution">
    <text evidence="15">The sequence shown here is derived from an EMBL/GenBank/DDBJ whole genome shotgun (WGS) entry which is preliminary data.</text>
</comment>
<keyword evidence="3" id="KW-0813">Transport</keyword>
<evidence type="ECO:0000256" key="10">
    <source>
        <dbReference type="ARBA" id="ARBA00037387"/>
    </source>
</evidence>
<accession>A0A084JDC5</accession>
<evidence type="ECO:0000256" key="1">
    <source>
        <dbReference type="ARBA" id="ARBA00004651"/>
    </source>
</evidence>
<dbReference type="InterPro" id="IPR004703">
    <property type="entry name" value="PTS_sugar-sp_permease"/>
</dbReference>
<comment type="similarity">
    <text evidence="11">Belongs to the UlaA family.</text>
</comment>
<dbReference type="InterPro" id="IPR051562">
    <property type="entry name" value="Ascorbate-PTS_EIIC"/>
</dbReference>
<feature type="transmembrane region" description="Helical" evidence="14">
    <location>
        <begin position="318"/>
        <end position="339"/>
    </location>
</feature>